<accession>A0A1V6TUQ6</accession>
<dbReference type="GO" id="GO:0005576">
    <property type="term" value="C:extracellular region"/>
    <property type="evidence" value="ECO:0007669"/>
    <property type="project" value="UniProtKB-SubCell"/>
</dbReference>
<dbReference type="InterPro" id="IPR002018">
    <property type="entry name" value="CarbesteraseB"/>
</dbReference>
<comment type="similarity">
    <text evidence="2 8">Belongs to the type-B carboxylesterase/lipase family.</text>
</comment>
<dbReference type="InterPro" id="IPR050309">
    <property type="entry name" value="Type-B_Carboxylest/Lipase"/>
</dbReference>
<dbReference type="GO" id="GO:0006629">
    <property type="term" value="P:lipid metabolic process"/>
    <property type="evidence" value="ECO:0007669"/>
    <property type="project" value="UniProtKB-KW"/>
</dbReference>
<dbReference type="Proteomes" id="UP000191285">
    <property type="component" value="Unassembled WGS sequence"/>
</dbReference>
<dbReference type="EC" id="3.1.1.-" evidence="8"/>
<dbReference type="Pfam" id="PF00135">
    <property type="entry name" value="COesterase"/>
    <property type="match status" value="1"/>
</dbReference>
<dbReference type="STRING" id="303698.A0A1V6TUQ6"/>
<dbReference type="InterPro" id="IPR019826">
    <property type="entry name" value="Carboxylesterase_B_AS"/>
</dbReference>
<dbReference type="PANTHER" id="PTHR11559">
    <property type="entry name" value="CARBOXYLESTERASE"/>
    <property type="match status" value="1"/>
</dbReference>
<evidence type="ECO:0000256" key="6">
    <source>
        <dbReference type="ARBA" id="ARBA00023098"/>
    </source>
</evidence>
<dbReference type="InterPro" id="IPR029058">
    <property type="entry name" value="AB_hydrolase_fold"/>
</dbReference>
<evidence type="ECO:0000256" key="8">
    <source>
        <dbReference type="RuleBase" id="RU361235"/>
    </source>
</evidence>
<evidence type="ECO:0000313" key="10">
    <source>
        <dbReference type="EMBL" id="OQE30107.1"/>
    </source>
</evidence>
<reference evidence="11" key="1">
    <citation type="journal article" date="2017" name="Nat. Microbiol.">
        <title>Global analysis of biosynthetic gene clusters reveals vast potential of secondary metabolite production in Penicillium species.</title>
        <authorList>
            <person name="Nielsen J.C."/>
            <person name="Grijseels S."/>
            <person name="Prigent S."/>
            <person name="Ji B."/>
            <person name="Dainat J."/>
            <person name="Nielsen K.F."/>
            <person name="Frisvad J.C."/>
            <person name="Workman M."/>
            <person name="Nielsen J."/>
        </authorList>
    </citation>
    <scope>NUCLEOTIDE SEQUENCE [LARGE SCALE GENOMIC DNA]</scope>
    <source>
        <strain evidence="11">IBT 24891</strain>
    </source>
</reference>
<comment type="caution">
    <text evidence="10">The sequence shown here is derived from an EMBL/GenBank/DDBJ whole genome shotgun (WGS) entry which is preliminary data.</text>
</comment>
<keyword evidence="7" id="KW-0325">Glycoprotein</keyword>
<protein>
    <recommendedName>
        <fullName evidence="8">Carboxylic ester hydrolase</fullName>
        <ecNumber evidence="8">3.1.1.-</ecNumber>
    </recommendedName>
</protein>
<evidence type="ECO:0000256" key="3">
    <source>
        <dbReference type="ARBA" id="ARBA00022525"/>
    </source>
</evidence>
<name>A0A1V6TUQ6_9EURO</name>
<dbReference type="SUPFAM" id="SSF53474">
    <property type="entry name" value="alpha/beta-Hydrolases"/>
    <property type="match status" value="1"/>
</dbReference>
<proteinExistence type="inferred from homology"/>
<dbReference type="Gene3D" id="3.40.50.1820">
    <property type="entry name" value="alpha/beta hydrolase"/>
    <property type="match status" value="1"/>
</dbReference>
<dbReference type="GO" id="GO:0072330">
    <property type="term" value="P:monocarboxylic acid biosynthetic process"/>
    <property type="evidence" value="ECO:0007669"/>
    <property type="project" value="UniProtKB-ARBA"/>
</dbReference>
<dbReference type="OrthoDB" id="408631at2759"/>
<comment type="subcellular location">
    <subcellularLocation>
        <location evidence="1">Secreted</location>
    </subcellularLocation>
</comment>
<evidence type="ECO:0000256" key="7">
    <source>
        <dbReference type="ARBA" id="ARBA00023180"/>
    </source>
</evidence>
<keyword evidence="4 8" id="KW-0732">Signal</keyword>
<keyword evidence="5 8" id="KW-0378">Hydrolase</keyword>
<feature type="domain" description="Carboxylesterase type B" evidence="9">
    <location>
        <begin position="29"/>
        <end position="542"/>
    </location>
</feature>
<keyword evidence="6" id="KW-0443">Lipid metabolism</keyword>
<evidence type="ECO:0000256" key="2">
    <source>
        <dbReference type="ARBA" id="ARBA00005964"/>
    </source>
</evidence>
<evidence type="ECO:0000256" key="4">
    <source>
        <dbReference type="ARBA" id="ARBA00022729"/>
    </source>
</evidence>
<dbReference type="GO" id="GO:0016787">
    <property type="term" value="F:hydrolase activity"/>
    <property type="evidence" value="ECO:0007669"/>
    <property type="project" value="UniProtKB-KW"/>
</dbReference>
<dbReference type="EMBL" id="MLKD01000002">
    <property type="protein sequence ID" value="OQE30107.1"/>
    <property type="molecule type" value="Genomic_DNA"/>
</dbReference>
<sequence>MRLNNALLLSFHAGASLANLIKRASETATVVLPSATILGTIQDNVESFNGIPFAEPPIGSRRLRPPQRLQRSLGRFDATGTAASCPQLLASTESTDFLQQTLGTIGNLPFVNNATDQSEDCLTITVTRPAGTAENAKLPVFFWIYGGGFEFGSTSMYDGSSLVKYGASTDKPFVFVAVNYRVNGFGFLAGKEILKDGAANLGLLDQRMGLEWVADNIKRFGGDPDKVTISGESAGSISVVDHMVLYDGDHTYKGKPLFRGGIMDSGSITPAEAVDSERSQTIYDGVVEAGGCQKSSNTLECLRSLDYHTFLSAVTSRPGLLSWSGTALSYLPRPDGRILPDSPEVLIQNEKYASIPFIVGDQEDEGTLFSLFQSNVTNSKELVGYLKRVMFPEASEELLNALIETYGSGTSAITKGSPFGTGLQNEIFPGFKQRSAVIGDILFTLSRRTFLEMTSKLRPDTPSWSFLASYDRGTPILGTFHTSDILQFFFGIYDNYAAKSIRTYYLNFLYFQDPNAHLNGTYPEWPSWGKTKQLLNVAADKATFIKDNFRADSHEAIKRMGNTLRL</sequence>
<evidence type="ECO:0000256" key="1">
    <source>
        <dbReference type="ARBA" id="ARBA00004613"/>
    </source>
</evidence>
<keyword evidence="11" id="KW-1185">Reference proteome</keyword>
<keyword evidence="3" id="KW-0964">Secreted</keyword>
<dbReference type="PROSITE" id="PS00122">
    <property type="entry name" value="CARBOXYLESTERASE_B_1"/>
    <property type="match status" value="1"/>
</dbReference>
<evidence type="ECO:0000259" key="9">
    <source>
        <dbReference type="Pfam" id="PF00135"/>
    </source>
</evidence>
<evidence type="ECO:0000313" key="11">
    <source>
        <dbReference type="Proteomes" id="UP000191285"/>
    </source>
</evidence>
<organism evidence="10 11">
    <name type="scientific">Penicillium steckii</name>
    <dbReference type="NCBI Taxonomy" id="303698"/>
    <lineage>
        <taxon>Eukaryota</taxon>
        <taxon>Fungi</taxon>
        <taxon>Dikarya</taxon>
        <taxon>Ascomycota</taxon>
        <taxon>Pezizomycotina</taxon>
        <taxon>Eurotiomycetes</taxon>
        <taxon>Eurotiomycetidae</taxon>
        <taxon>Eurotiales</taxon>
        <taxon>Aspergillaceae</taxon>
        <taxon>Penicillium</taxon>
    </lineage>
</organism>
<gene>
    <name evidence="10" type="ORF">PENSTE_c002G05064</name>
</gene>
<feature type="chain" id="PRO_5011826105" description="Carboxylic ester hydrolase" evidence="8">
    <location>
        <begin position="19"/>
        <end position="566"/>
    </location>
</feature>
<dbReference type="GO" id="GO:0017000">
    <property type="term" value="P:antibiotic biosynthetic process"/>
    <property type="evidence" value="ECO:0007669"/>
    <property type="project" value="UniProtKB-ARBA"/>
</dbReference>
<dbReference type="AlphaFoldDB" id="A0A1V6TUQ6"/>
<feature type="signal peptide" evidence="8">
    <location>
        <begin position="1"/>
        <end position="18"/>
    </location>
</feature>
<evidence type="ECO:0000256" key="5">
    <source>
        <dbReference type="ARBA" id="ARBA00022801"/>
    </source>
</evidence>
<dbReference type="FunFam" id="3.40.50.1820:FF:000213">
    <property type="entry name" value="Carboxylic ester hydrolase"/>
    <property type="match status" value="1"/>
</dbReference>